<dbReference type="EC" id="2.6.1.-" evidence="6"/>
<dbReference type="Pfam" id="PF00155">
    <property type="entry name" value="Aminotran_1_2"/>
    <property type="match status" value="1"/>
</dbReference>
<dbReference type="GO" id="GO:0030170">
    <property type="term" value="F:pyridoxal phosphate binding"/>
    <property type="evidence" value="ECO:0007669"/>
    <property type="project" value="InterPro"/>
</dbReference>
<evidence type="ECO:0000256" key="1">
    <source>
        <dbReference type="ARBA" id="ARBA00001933"/>
    </source>
</evidence>
<dbReference type="EMBL" id="JABAFG010000028">
    <property type="protein sequence ID" value="NME29279.1"/>
    <property type="molecule type" value="Genomic_DNA"/>
</dbReference>
<dbReference type="FunFam" id="3.40.640.10:FF:000033">
    <property type="entry name" value="Aspartate aminotransferase"/>
    <property type="match status" value="1"/>
</dbReference>
<name>A0A848C1Q6_9FIRM</name>
<dbReference type="GO" id="GO:0006520">
    <property type="term" value="P:amino acid metabolic process"/>
    <property type="evidence" value="ECO:0007669"/>
    <property type="project" value="InterPro"/>
</dbReference>
<sequence length="392" mass="43352">MSGGICMKPLAKRISSVEGSAIRRMVGKSYGLDNVISFAFGEPDFITPEHIIEAGVRALQDGRTFYTPNAGIPELRDAIAASYGPRGMAYSRDNVIVTVGGCEALLLSVLTLLDPGDEVIISNPYWANYNGFVSEMYAKPVLVDVYEKNDFMFDPDDIKKAITPKTKAILMNFPSNPTGGLATRENLEAIAQLAIQHDLYVITDEMYRRLIYTDEEFVSIAEIPGMKERTIIVDGFSKAYAMTGWRIGFAVANEEIIKGMIKMQENAVSSVFEPVQRAALAALTGSQQPVADMLERYRARRQLMLEGLNTMMHGKITCREPKGAFYMFPNITGTGLSSEEFSNRLLDEKHVVTVPGTGFGSNGEGFIRLSYATSEANIREGLKRIREFIESL</sequence>
<protein>
    <recommendedName>
        <fullName evidence="6">Aminotransferase</fullName>
        <ecNumber evidence="6">2.6.1.-</ecNumber>
    </recommendedName>
</protein>
<organism evidence="8 9">
    <name type="scientific">Megasphaera hexanoica</name>
    <dbReference type="NCBI Taxonomy" id="1675036"/>
    <lineage>
        <taxon>Bacteria</taxon>
        <taxon>Bacillati</taxon>
        <taxon>Bacillota</taxon>
        <taxon>Negativicutes</taxon>
        <taxon>Veillonellales</taxon>
        <taxon>Veillonellaceae</taxon>
        <taxon>Megasphaera</taxon>
    </lineage>
</organism>
<evidence type="ECO:0000259" key="7">
    <source>
        <dbReference type="Pfam" id="PF00155"/>
    </source>
</evidence>
<dbReference type="GO" id="GO:0008483">
    <property type="term" value="F:transaminase activity"/>
    <property type="evidence" value="ECO:0007669"/>
    <property type="project" value="UniProtKB-KW"/>
</dbReference>
<dbReference type="Gene3D" id="3.40.640.10">
    <property type="entry name" value="Type I PLP-dependent aspartate aminotransferase-like (Major domain)"/>
    <property type="match status" value="1"/>
</dbReference>
<proteinExistence type="inferred from homology"/>
<dbReference type="PANTHER" id="PTHR46383">
    <property type="entry name" value="ASPARTATE AMINOTRANSFERASE"/>
    <property type="match status" value="1"/>
</dbReference>
<reference evidence="8 9" key="1">
    <citation type="submission" date="2020-04" db="EMBL/GenBank/DDBJ databases">
        <authorList>
            <person name="Hitch T.C.A."/>
            <person name="Wylensek D."/>
            <person name="Clavel T."/>
        </authorList>
    </citation>
    <scope>NUCLEOTIDE SEQUENCE [LARGE SCALE GENOMIC DNA]</scope>
    <source>
        <strain evidence="8 9">Oil-RF-744-FAT-WT-6-1</strain>
    </source>
</reference>
<dbReference type="InterPro" id="IPR004838">
    <property type="entry name" value="NHTrfase_class1_PyrdxlP-BS"/>
</dbReference>
<dbReference type="CDD" id="cd00609">
    <property type="entry name" value="AAT_like"/>
    <property type="match status" value="1"/>
</dbReference>
<evidence type="ECO:0000256" key="4">
    <source>
        <dbReference type="ARBA" id="ARBA00022679"/>
    </source>
</evidence>
<dbReference type="InterPro" id="IPR004839">
    <property type="entry name" value="Aminotransferase_I/II_large"/>
</dbReference>
<evidence type="ECO:0000313" key="8">
    <source>
        <dbReference type="EMBL" id="NME29279.1"/>
    </source>
</evidence>
<dbReference type="AlphaFoldDB" id="A0A848C1Q6"/>
<feature type="domain" description="Aminotransferase class I/classII large" evidence="7">
    <location>
        <begin position="34"/>
        <end position="385"/>
    </location>
</feature>
<evidence type="ECO:0000256" key="3">
    <source>
        <dbReference type="ARBA" id="ARBA00022576"/>
    </source>
</evidence>
<dbReference type="InterPro" id="IPR015424">
    <property type="entry name" value="PyrdxlP-dep_Trfase"/>
</dbReference>
<dbReference type="InterPro" id="IPR015421">
    <property type="entry name" value="PyrdxlP-dep_Trfase_major"/>
</dbReference>
<dbReference type="Gene3D" id="3.90.1150.10">
    <property type="entry name" value="Aspartate Aminotransferase, domain 1"/>
    <property type="match status" value="1"/>
</dbReference>
<evidence type="ECO:0000256" key="2">
    <source>
        <dbReference type="ARBA" id="ARBA00007441"/>
    </source>
</evidence>
<evidence type="ECO:0000256" key="5">
    <source>
        <dbReference type="ARBA" id="ARBA00022898"/>
    </source>
</evidence>
<accession>A0A848C1Q6</accession>
<comment type="similarity">
    <text evidence="2 6">Belongs to the class-I pyridoxal-phosphate-dependent aminotransferase family.</text>
</comment>
<dbReference type="PANTHER" id="PTHR46383:SF1">
    <property type="entry name" value="ASPARTATE AMINOTRANSFERASE"/>
    <property type="match status" value="1"/>
</dbReference>
<dbReference type="Proteomes" id="UP000591071">
    <property type="component" value="Unassembled WGS sequence"/>
</dbReference>
<evidence type="ECO:0000313" key="9">
    <source>
        <dbReference type="Proteomes" id="UP000591071"/>
    </source>
</evidence>
<dbReference type="SUPFAM" id="SSF53383">
    <property type="entry name" value="PLP-dependent transferases"/>
    <property type="match status" value="1"/>
</dbReference>
<dbReference type="PRINTS" id="PR00753">
    <property type="entry name" value="ACCSYNTHASE"/>
</dbReference>
<dbReference type="InterPro" id="IPR015422">
    <property type="entry name" value="PyrdxlP-dep_Trfase_small"/>
</dbReference>
<comment type="cofactor">
    <cofactor evidence="1 6">
        <name>pyridoxal 5'-phosphate</name>
        <dbReference type="ChEBI" id="CHEBI:597326"/>
    </cofactor>
</comment>
<keyword evidence="5" id="KW-0663">Pyridoxal phosphate</keyword>
<dbReference type="InterPro" id="IPR050596">
    <property type="entry name" value="AspAT/PAT-like"/>
</dbReference>
<dbReference type="PROSITE" id="PS00105">
    <property type="entry name" value="AA_TRANSFER_CLASS_1"/>
    <property type="match status" value="1"/>
</dbReference>
<keyword evidence="4 6" id="KW-0808">Transferase</keyword>
<comment type="caution">
    <text evidence="8">The sequence shown here is derived from an EMBL/GenBank/DDBJ whole genome shotgun (WGS) entry which is preliminary data.</text>
</comment>
<evidence type="ECO:0000256" key="6">
    <source>
        <dbReference type="RuleBase" id="RU000481"/>
    </source>
</evidence>
<keyword evidence="3 6" id="KW-0032">Aminotransferase</keyword>
<gene>
    <name evidence="8" type="ORF">HF872_11735</name>
</gene>